<dbReference type="PANTHER" id="PTHR43537">
    <property type="entry name" value="TRANSCRIPTIONAL REGULATOR, GNTR FAMILY"/>
    <property type="match status" value="1"/>
</dbReference>
<keyword evidence="1" id="KW-0805">Transcription regulation</keyword>
<dbReference type="RefSeq" id="WP_169418772.1">
    <property type="nucleotide sequence ID" value="NZ_JABBFX010000001.1"/>
</dbReference>
<dbReference type="PROSITE" id="PS50949">
    <property type="entry name" value="HTH_GNTR"/>
    <property type="match status" value="1"/>
</dbReference>
<dbReference type="Pfam" id="PF07729">
    <property type="entry name" value="FCD"/>
    <property type="match status" value="1"/>
</dbReference>
<sequence>MSLTNLNSLAYEGICELIEQRGLTTNDRLPSEVEMVKLLGISRPILRQALERLKSEGRLYAVRGSGNYVGSKLGVSPLSFGPFGELDDLKRFMEFRLILEGEAAALAAVSANAEAVELVTKRRLQLDARLALQEHALEEDIAFHMAVAAASGNRYFELATAACMEQIRVSIQMTKDILQRAPAVRANYVSEEHRLIDEAIRSGDPAAARNAMIKHLRRGLVRLFGG</sequence>
<keyword evidence="6" id="KW-1185">Reference proteome</keyword>
<dbReference type="Gene3D" id="1.10.10.10">
    <property type="entry name" value="Winged helix-like DNA-binding domain superfamily/Winged helix DNA-binding domain"/>
    <property type="match status" value="1"/>
</dbReference>
<accession>A0A848H557</accession>
<evidence type="ECO:0000256" key="1">
    <source>
        <dbReference type="ARBA" id="ARBA00023015"/>
    </source>
</evidence>
<dbReference type="SUPFAM" id="SSF46785">
    <property type="entry name" value="Winged helix' DNA-binding domain"/>
    <property type="match status" value="1"/>
</dbReference>
<evidence type="ECO:0000256" key="2">
    <source>
        <dbReference type="ARBA" id="ARBA00023125"/>
    </source>
</evidence>
<protein>
    <submittedName>
        <fullName evidence="5">FadR family transcriptional regulator</fullName>
    </submittedName>
</protein>
<dbReference type="PANTHER" id="PTHR43537:SF5">
    <property type="entry name" value="UXU OPERON TRANSCRIPTIONAL REGULATOR"/>
    <property type="match status" value="1"/>
</dbReference>
<dbReference type="GO" id="GO:0003677">
    <property type="term" value="F:DNA binding"/>
    <property type="evidence" value="ECO:0007669"/>
    <property type="project" value="UniProtKB-KW"/>
</dbReference>
<gene>
    <name evidence="5" type="ORF">HHL11_12925</name>
</gene>
<evidence type="ECO:0000313" key="5">
    <source>
        <dbReference type="EMBL" id="NML44661.1"/>
    </source>
</evidence>
<keyword evidence="2" id="KW-0238">DNA-binding</keyword>
<dbReference type="CDD" id="cd07377">
    <property type="entry name" value="WHTH_GntR"/>
    <property type="match status" value="1"/>
</dbReference>
<dbReference type="Gene3D" id="1.20.120.530">
    <property type="entry name" value="GntR ligand-binding domain-like"/>
    <property type="match status" value="1"/>
</dbReference>
<dbReference type="Pfam" id="PF00392">
    <property type="entry name" value="GntR"/>
    <property type="match status" value="1"/>
</dbReference>
<evidence type="ECO:0000256" key="3">
    <source>
        <dbReference type="ARBA" id="ARBA00023163"/>
    </source>
</evidence>
<organism evidence="5 6">
    <name type="scientific">Ramlibacter agri</name>
    <dbReference type="NCBI Taxonomy" id="2728837"/>
    <lineage>
        <taxon>Bacteria</taxon>
        <taxon>Pseudomonadati</taxon>
        <taxon>Pseudomonadota</taxon>
        <taxon>Betaproteobacteria</taxon>
        <taxon>Burkholderiales</taxon>
        <taxon>Comamonadaceae</taxon>
        <taxon>Ramlibacter</taxon>
    </lineage>
</organism>
<comment type="caution">
    <text evidence="5">The sequence shown here is derived from an EMBL/GenBank/DDBJ whole genome shotgun (WGS) entry which is preliminary data.</text>
</comment>
<dbReference type="GO" id="GO:0003700">
    <property type="term" value="F:DNA-binding transcription factor activity"/>
    <property type="evidence" value="ECO:0007669"/>
    <property type="project" value="InterPro"/>
</dbReference>
<feature type="domain" description="HTH gntR-type" evidence="4">
    <location>
        <begin position="4"/>
        <end position="72"/>
    </location>
</feature>
<name>A0A848H557_9BURK</name>
<keyword evidence="3" id="KW-0804">Transcription</keyword>
<dbReference type="SMART" id="SM00895">
    <property type="entry name" value="FCD"/>
    <property type="match status" value="1"/>
</dbReference>
<dbReference type="AlphaFoldDB" id="A0A848H557"/>
<dbReference type="EMBL" id="JABBFX010000001">
    <property type="protein sequence ID" value="NML44661.1"/>
    <property type="molecule type" value="Genomic_DNA"/>
</dbReference>
<dbReference type="InterPro" id="IPR036390">
    <property type="entry name" value="WH_DNA-bd_sf"/>
</dbReference>
<dbReference type="InterPro" id="IPR011711">
    <property type="entry name" value="GntR_C"/>
</dbReference>
<dbReference type="PRINTS" id="PR00035">
    <property type="entry name" value="HTHGNTR"/>
</dbReference>
<dbReference type="SMART" id="SM00345">
    <property type="entry name" value="HTH_GNTR"/>
    <property type="match status" value="1"/>
</dbReference>
<proteinExistence type="predicted"/>
<dbReference type="Proteomes" id="UP000541185">
    <property type="component" value="Unassembled WGS sequence"/>
</dbReference>
<reference evidence="5 6" key="1">
    <citation type="submission" date="2020-04" db="EMBL/GenBank/DDBJ databases">
        <title>Ramlibacter sp. G-1-2-2 isolated from soil.</title>
        <authorList>
            <person name="Dahal R.H."/>
        </authorList>
    </citation>
    <scope>NUCLEOTIDE SEQUENCE [LARGE SCALE GENOMIC DNA]</scope>
    <source>
        <strain evidence="5 6">G-1-2-2</strain>
    </source>
</reference>
<evidence type="ECO:0000259" key="4">
    <source>
        <dbReference type="PROSITE" id="PS50949"/>
    </source>
</evidence>
<dbReference type="InterPro" id="IPR000524">
    <property type="entry name" value="Tscrpt_reg_HTH_GntR"/>
</dbReference>
<dbReference type="SUPFAM" id="SSF48008">
    <property type="entry name" value="GntR ligand-binding domain-like"/>
    <property type="match status" value="1"/>
</dbReference>
<evidence type="ECO:0000313" key="6">
    <source>
        <dbReference type="Proteomes" id="UP000541185"/>
    </source>
</evidence>
<dbReference type="InterPro" id="IPR036388">
    <property type="entry name" value="WH-like_DNA-bd_sf"/>
</dbReference>
<dbReference type="InterPro" id="IPR008920">
    <property type="entry name" value="TF_FadR/GntR_C"/>
</dbReference>